<reference evidence="1" key="1">
    <citation type="journal article" date="2015" name="Nature">
        <title>Complex archaea that bridge the gap between prokaryotes and eukaryotes.</title>
        <authorList>
            <person name="Spang A."/>
            <person name="Saw J.H."/>
            <person name="Jorgensen S.L."/>
            <person name="Zaremba-Niedzwiedzka K."/>
            <person name="Martijn J."/>
            <person name="Lind A.E."/>
            <person name="van Eijk R."/>
            <person name="Schleper C."/>
            <person name="Guy L."/>
            <person name="Ettema T.J."/>
        </authorList>
    </citation>
    <scope>NUCLEOTIDE SEQUENCE</scope>
</reference>
<proteinExistence type="predicted"/>
<dbReference type="AlphaFoldDB" id="A0A0F9FXU7"/>
<organism evidence="1">
    <name type="scientific">marine sediment metagenome</name>
    <dbReference type="NCBI Taxonomy" id="412755"/>
    <lineage>
        <taxon>unclassified sequences</taxon>
        <taxon>metagenomes</taxon>
        <taxon>ecological metagenomes</taxon>
    </lineage>
</organism>
<dbReference type="EMBL" id="LAZR01019784">
    <property type="protein sequence ID" value="KKL91239.1"/>
    <property type="molecule type" value="Genomic_DNA"/>
</dbReference>
<comment type="caution">
    <text evidence="1">The sequence shown here is derived from an EMBL/GenBank/DDBJ whole genome shotgun (WGS) entry which is preliminary data.</text>
</comment>
<sequence>MKKFILFLTLVAFLVIPAKALAVE</sequence>
<gene>
    <name evidence="1" type="ORF">LCGC14_1896650</name>
</gene>
<feature type="non-terminal residue" evidence="1">
    <location>
        <position position="24"/>
    </location>
</feature>
<accession>A0A0F9FXU7</accession>
<name>A0A0F9FXU7_9ZZZZ</name>
<evidence type="ECO:0000313" key="1">
    <source>
        <dbReference type="EMBL" id="KKL91239.1"/>
    </source>
</evidence>
<protein>
    <submittedName>
        <fullName evidence="1">Uncharacterized protein</fullName>
    </submittedName>
</protein>